<accession>C6LRV2</accession>
<dbReference type="OMA" id="FRQHYAD"/>
<dbReference type="PANTHER" id="PTHR43434">
    <property type="entry name" value="PHOSPHOGLYCOLATE PHOSPHATASE"/>
    <property type="match status" value="1"/>
</dbReference>
<dbReference type="Gene3D" id="1.10.150.240">
    <property type="entry name" value="Putative phosphatase, domain 2"/>
    <property type="match status" value="1"/>
</dbReference>
<dbReference type="AlphaFoldDB" id="C6LRV2"/>
<reference evidence="1 2" key="1">
    <citation type="journal article" date="2009" name="PLoS Pathog.">
        <title>Draft genome sequencing of giardia intestinalis assemblage B isolate GS: is human giardiasis caused by two different species?</title>
        <authorList>
            <person name="Franzen O."/>
            <person name="Jerlstrom-Hultqvist J."/>
            <person name="Castro E."/>
            <person name="Sherwood E."/>
            <person name="Ankarklev J."/>
            <person name="Reiner D.S."/>
            <person name="Palm D."/>
            <person name="Andersson J.O."/>
            <person name="Andersson B."/>
            <person name="Svard S.G."/>
        </authorList>
    </citation>
    <scope>NUCLEOTIDE SEQUENCE [LARGE SCALE GENOMIC DNA]</scope>
    <source>
        <strain evidence="2">ATCC 50581 / GS clone H7</strain>
    </source>
</reference>
<dbReference type="GO" id="GO:0005829">
    <property type="term" value="C:cytosol"/>
    <property type="evidence" value="ECO:0007669"/>
    <property type="project" value="TreeGrafter"/>
</dbReference>
<dbReference type="InterPro" id="IPR050155">
    <property type="entry name" value="HAD-like_hydrolase_sf"/>
</dbReference>
<sequence length="270" mass="29657">MLLVFDVDGTIIDNIQVFVSCINGILNQHGFPSFPPEHITSVIGWGCEHTIKALLPDVDEAVQLQLAGEYRDQIKILQSEPQELFAGASDVMTHLTEIAHRTKDLGHQALKLAILSNKEHDSTLIVADKAFSAFSFDVILGAEKARRSKPHPDGLLEIMKRCDATPEETWMIGDMTVDIRAGTAAGVGTIACTWGFHSQEILAAEKPTHIVNSWHELEELLMKLVNNAYCVYIARGLIAGRSSSPARSLWKSVSTVSWSISWPSKTASLV</sequence>
<dbReference type="SUPFAM" id="SSF56784">
    <property type="entry name" value="HAD-like"/>
    <property type="match status" value="1"/>
</dbReference>
<dbReference type="GO" id="GO:0008967">
    <property type="term" value="F:phosphoglycolate phosphatase activity"/>
    <property type="evidence" value="ECO:0007669"/>
    <property type="project" value="TreeGrafter"/>
</dbReference>
<proteinExistence type="predicted"/>
<comment type="caution">
    <text evidence="1">The sequence shown here is derived from an EMBL/GenBank/DDBJ whole genome shotgun (WGS) entry which is preliminary data.</text>
</comment>
<dbReference type="InterPro" id="IPR041492">
    <property type="entry name" value="HAD_2"/>
</dbReference>
<dbReference type="GO" id="GO:0006281">
    <property type="term" value="P:DNA repair"/>
    <property type="evidence" value="ECO:0007669"/>
    <property type="project" value="TreeGrafter"/>
</dbReference>
<name>C6LRV2_GIAIB</name>
<dbReference type="NCBIfam" id="TIGR01549">
    <property type="entry name" value="HAD-SF-IA-v1"/>
    <property type="match status" value="1"/>
</dbReference>
<dbReference type="InterPro" id="IPR036412">
    <property type="entry name" value="HAD-like_sf"/>
</dbReference>
<dbReference type="EMBL" id="ACGJ01002149">
    <property type="protein sequence ID" value="EET01253.1"/>
    <property type="molecule type" value="Genomic_DNA"/>
</dbReference>
<dbReference type="SFLD" id="SFLDS00003">
    <property type="entry name" value="Haloacid_Dehalogenase"/>
    <property type="match status" value="1"/>
</dbReference>
<evidence type="ECO:0000313" key="2">
    <source>
        <dbReference type="Proteomes" id="UP000002488"/>
    </source>
</evidence>
<evidence type="ECO:0000313" key="1">
    <source>
        <dbReference type="EMBL" id="EET01253.1"/>
    </source>
</evidence>
<dbReference type="VEuPathDB" id="GiardiaDB:GL50581_1485"/>
<dbReference type="PANTHER" id="PTHR43434:SF1">
    <property type="entry name" value="PHOSPHOGLYCOLATE PHOSPHATASE"/>
    <property type="match status" value="1"/>
</dbReference>
<dbReference type="Pfam" id="PF13419">
    <property type="entry name" value="HAD_2"/>
    <property type="match status" value="1"/>
</dbReference>
<protein>
    <submittedName>
        <fullName evidence="1">Phosphoglycolate phosphatase</fullName>
    </submittedName>
</protein>
<dbReference type="InterPro" id="IPR023198">
    <property type="entry name" value="PGP-like_dom2"/>
</dbReference>
<dbReference type="InterPro" id="IPR023214">
    <property type="entry name" value="HAD_sf"/>
</dbReference>
<gene>
    <name evidence="1" type="ORF">GL50581_1485</name>
</gene>
<dbReference type="Gene3D" id="3.40.50.1000">
    <property type="entry name" value="HAD superfamily/HAD-like"/>
    <property type="match status" value="1"/>
</dbReference>
<dbReference type="InterPro" id="IPR006439">
    <property type="entry name" value="HAD-SF_hydro_IA"/>
</dbReference>
<organism evidence="1 2">
    <name type="scientific">Giardia intestinalis (strain ATCC 50581 / GS clone H7)</name>
    <name type="common">Giardia lamblia</name>
    <dbReference type="NCBI Taxonomy" id="598745"/>
    <lineage>
        <taxon>Eukaryota</taxon>
        <taxon>Metamonada</taxon>
        <taxon>Diplomonadida</taxon>
        <taxon>Hexamitidae</taxon>
        <taxon>Giardiinae</taxon>
        <taxon>Giardia</taxon>
    </lineage>
</organism>
<dbReference type="OrthoDB" id="40579at2759"/>
<dbReference type="Proteomes" id="UP000002488">
    <property type="component" value="Unassembled WGS sequence"/>
</dbReference>
<dbReference type="SFLD" id="SFLDG01129">
    <property type="entry name" value="C1.5:_HAD__Beta-PGM__Phosphata"/>
    <property type="match status" value="1"/>
</dbReference>